<evidence type="ECO:0000313" key="2">
    <source>
        <dbReference type="EMBL" id="AZR72030.1"/>
    </source>
</evidence>
<gene>
    <name evidence="2" type="ORF">BBF96_00575</name>
</gene>
<dbReference type="OrthoDB" id="5501881at2"/>
<dbReference type="RefSeq" id="WP_127015358.1">
    <property type="nucleotide sequence ID" value="NZ_CP016379.1"/>
</dbReference>
<name>A0A3Q9HNI1_9FIRM</name>
<evidence type="ECO:0008006" key="4">
    <source>
        <dbReference type="Google" id="ProtNLM"/>
    </source>
</evidence>
<evidence type="ECO:0000256" key="1">
    <source>
        <dbReference type="SAM" id="Coils"/>
    </source>
</evidence>
<keyword evidence="3" id="KW-1185">Reference proteome</keyword>
<organism evidence="2 3">
    <name type="scientific">Anoxybacter fermentans</name>
    <dbReference type="NCBI Taxonomy" id="1323375"/>
    <lineage>
        <taxon>Bacteria</taxon>
        <taxon>Bacillati</taxon>
        <taxon>Bacillota</taxon>
        <taxon>Clostridia</taxon>
        <taxon>Halanaerobiales</taxon>
        <taxon>Anoxybacter</taxon>
    </lineage>
</organism>
<dbReference type="Proteomes" id="UP000267250">
    <property type="component" value="Chromosome"/>
</dbReference>
<reference evidence="2 3" key="1">
    <citation type="submission" date="2016-07" db="EMBL/GenBank/DDBJ databases">
        <title>Genome and transcriptome analysis of iron-reducing fermentative bacteria Anoxybacter fermentans.</title>
        <authorList>
            <person name="Zeng X."/>
            <person name="Shao Z."/>
        </authorList>
    </citation>
    <scope>NUCLEOTIDE SEQUENCE [LARGE SCALE GENOMIC DNA]</scope>
    <source>
        <strain evidence="2 3">DY22613</strain>
    </source>
</reference>
<feature type="coiled-coil region" evidence="1">
    <location>
        <begin position="51"/>
        <end position="90"/>
    </location>
</feature>
<evidence type="ECO:0000313" key="3">
    <source>
        <dbReference type="Proteomes" id="UP000267250"/>
    </source>
</evidence>
<sequence length="362" mass="42779">MRDFLCHKVKSIMDEIGDLKKIDSFEFKGTYYRVGSMFEKLICCEINKQSDKELEKELKTIKENLVKKMREEMKKEIQKKAEEYDNIFCNLYNENIEKLHKWACMLKIHFVFKEKYISRDDDNFYFIDNPVAKEKIFKIPIIHASSWKGNLHWASLRNYVAKYNLEERDAAKNHKKEAIYADRVRLIKLYGTEHAAVTRYLDGLYKDIGLSGDEFKKFAAEELKTETLERRGRLSFYPNFFKEIDYEVINPLDRMKRSSKKGPIAIEVISSSKEQVLKLFYLPFDLIGQKKDEPEKIEEIKEDLEIVRLAVVSLLEKYGMSAKRKAGYGKAEITGVEIKANFYNFENQALDISKEYFGVDWR</sequence>
<proteinExistence type="predicted"/>
<accession>A0A3Q9HNI1</accession>
<dbReference type="AlphaFoldDB" id="A0A3Q9HNI1"/>
<keyword evidence="1" id="KW-0175">Coiled coil</keyword>
<dbReference type="KEGG" id="aft:BBF96_00575"/>
<dbReference type="EMBL" id="CP016379">
    <property type="protein sequence ID" value="AZR72030.1"/>
    <property type="molecule type" value="Genomic_DNA"/>
</dbReference>
<protein>
    <recommendedName>
        <fullName evidence="4">CRISPR-associated protein</fullName>
    </recommendedName>
</protein>